<feature type="transmembrane region" description="Helical" evidence="8">
    <location>
        <begin position="911"/>
        <end position="932"/>
    </location>
</feature>
<dbReference type="InterPro" id="IPR003439">
    <property type="entry name" value="ABC_transporter-like_ATP-bd"/>
</dbReference>
<dbReference type="InterPro" id="IPR036640">
    <property type="entry name" value="ABC1_TM_sf"/>
</dbReference>
<evidence type="ECO:0000256" key="4">
    <source>
        <dbReference type="ARBA" id="ARBA00022741"/>
    </source>
</evidence>
<dbReference type="InterPro" id="IPR027417">
    <property type="entry name" value="P-loop_NTPase"/>
</dbReference>
<dbReference type="Proteomes" id="UP000235672">
    <property type="component" value="Unassembled WGS sequence"/>
</dbReference>
<keyword evidence="5" id="KW-0067">ATP-binding</keyword>
<keyword evidence="3 8" id="KW-0812">Transmembrane</keyword>
<dbReference type="GO" id="GO:0016887">
    <property type="term" value="F:ATP hydrolysis activity"/>
    <property type="evidence" value="ECO:0007669"/>
    <property type="project" value="InterPro"/>
</dbReference>
<feature type="transmembrane region" description="Helical" evidence="8">
    <location>
        <begin position="682"/>
        <end position="705"/>
    </location>
</feature>
<organism evidence="11 12">
    <name type="scientific">Hyaloscypha hepaticicola</name>
    <dbReference type="NCBI Taxonomy" id="2082293"/>
    <lineage>
        <taxon>Eukaryota</taxon>
        <taxon>Fungi</taxon>
        <taxon>Dikarya</taxon>
        <taxon>Ascomycota</taxon>
        <taxon>Pezizomycotina</taxon>
        <taxon>Leotiomycetes</taxon>
        <taxon>Helotiales</taxon>
        <taxon>Hyaloscyphaceae</taxon>
        <taxon>Hyaloscypha</taxon>
    </lineage>
</organism>
<evidence type="ECO:0000259" key="10">
    <source>
        <dbReference type="PROSITE" id="PS50929"/>
    </source>
</evidence>
<evidence type="ECO:0000256" key="2">
    <source>
        <dbReference type="ARBA" id="ARBA00007577"/>
    </source>
</evidence>
<dbReference type="Pfam" id="PF00005">
    <property type="entry name" value="ABC_tran"/>
    <property type="match status" value="2"/>
</dbReference>
<dbReference type="PANTHER" id="PTHR43394">
    <property type="entry name" value="ATP-DEPENDENT PERMEASE MDL1, MITOCHONDRIAL"/>
    <property type="match status" value="1"/>
</dbReference>
<dbReference type="Gene3D" id="1.20.1560.10">
    <property type="entry name" value="ABC transporter type 1, transmembrane domain"/>
    <property type="match status" value="2"/>
</dbReference>
<dbReference type="InterPro" id="IPR011527">
    <property type="entry name" value="ABC1_TM_dom"/>
</dbReference>
<dbReference type="PROSITE" id="PS50929">
    <property type="entry name" value="ABC_TM1F"/>
    <property type="match status" value="2"/>
</dbReference>
<dbReference type="PROSITE" id="PS50893">
    <property type="entry name" value="ABC_TRANSPORTER_2"/>
    <property type="match status" value="2"/>
</dbReference>
<dbReference type="GO" id="GO:0005524">
    <property type="term" value="F:ATP binding"/>
    <property type="evidence" value="ECO:0007669"/>
    <property type="project" value="UniProtKB-KW"/>
</dbReference>
<evidence type="ECO:0000256" key="7">
    <source>
        <dbReference type="ARBA" id="ARBA00023136"/>
    </source>
</evidence>
<feature type="domain" description="ABC transmembrane type-1" evidence="10">
    <location>
        <begin position="27"/>
        <end position="314"/>
    </location>
</feature>
<dbReference type="PANTHER" id="PTHR43394:SF27">
    <property type="entry name" value="ATP-DEPENDENT TRANSLOCASE ABCB1-LIKE"/>
    <property type="match status" value="1"/>
</dbReference>
<feature type="transmembrane region" description="Helical" evidence="8">
    <location>
        <begin position="150"/>
        <end position="167"/>
    </location>
</feature>
<dbReference type="OrthoDB" id="6500128at2759"/>
<dbReference type="Gene3D" id="3.40.50.300">
    <property type="entry name" value="P-loop containing nucleotide triphosphate hydrolases"/>
    <property type="match status" value="2"/>
</dbReference>
<feature type="domain" description="ABC transmembrane type-1" evidence="10">
    <location>
        <begin position="686"/>
        <end position="971"/>
    </location>
</feature>
<dbReference type="PROSITE" id="PS00211">
    <property type="entry name" value="ABC_TRANSPORTER_1"/>
    <property type="match status" value="2"/>
</dbReference>
<comment type="similarity">
    <text evidence="2">Belongs to the ABC transporter superfamily. ABCB family. Multidrug resistance exporter (TC 3.A.1.201) subfamily.</text>
</comment>
<gene>
    <name evidence="11" type="ORF">NA56DRAFT_624507</name>
</gene>
<keyword evidence="4" id="KW-0547">Nucleotide-binding</keyword>
<evidence type="ECO:0000313" key="11">
    <source>
        <dbReference type="EMBL" id="PMD22241.1"/>
    </source>
</evidence>
<dbReference type="STRING" id="1745343.A0A2J6Q7L8"/>
<accession>A0A2J6Q7L8</accession>
<dbReference type="InterPro" id="IPR017871">
    <property type="entry name" value="ABC_transporter-like_CS"/>
</dbReference>
<dbReference type="FunFam" id="3.40.50.300:FF:000913">
    <property type="entry name" value="ABC multidrug transporter SitT"/>
    <property type="match status" value="2"/>
</dbReference>
<evidence type="ECO:0000313" key="12">
    <source>
        <dbReference type="Proteomes" id="UP000235672"/>
    </source>
</evidence>
<feature type="transmembrane region" description="Helical" evidence="8">
    <location>
        <begin position="828"/>
        <end position="847"/>
    </location>
</feature>
<dbReference type="Pfam" id="PF00664">
    <property type="entry name" value="ABC_membrane"/>
    <property type="match status" value="2"/>
</dbReference>
<dbReference type="InterPro" id="IPR039421">
    <property type="entry name" value="Type_1_exporter"/>
</dbReference>
<dbReference type="EMBL" id="KZ613478">
    <property type="protein sequence ID" value="PMD22241.1"/>
    <property type="molecule type" value="Genomic_DNA"/>
</dbReference>
<evidence type="ECO:0000256" key="1">
    <source>
        <dbReference type="ARBA" id="ARBA00004141"/>
    </source>
</evidence>
<feature type="transmembrane region" description="Helical" evidence="8">
    <location>
        <begin position="71"/>
        <end position="96"/>
    </location>
</feature>
<dbReference type="SUPFAM" id="SSF90123">
    <property type="entry name" value="ABC transporter transmembrane region"/>
    <property type="match status" value="2"/>
</dbReference>
<dbReference type="CDD" id="cd18577">
    <property type="entry name" value="ABC_6TM_Pgp_ABCB1_D1_like"/>
    <property type="match status" value="1"/>
</dbReference>
<comment type="subcellular location">
    <subcellularLocation>
        <location evidence="1">Membrane</location>
        <topology evidence="1">Multi-pass membrane protein</topology>
    </subcellularLocation>
</comment>
<name>A0A2J6Q7L8_9HELO</name>
<feature type="domain" description="ABC transporter" evidence="9">
    <location>
        <begin position="345"/>
        <end position="588"/>
    </location>
</feature>
<feature type="transmembrane region" description="Helical" evidence="8">
    <location>
        <begin position="21"/>
        <end position="51"/>
    </location>
</feature>
<evidence type="ECO:0000256" key="5">
    <source>
        <dbReference type="ARBA" id="ARBA00022840"/>
    </source>
</evidence>
<feature type="transmembrane region" description="Helical" evidence="8">
    <location>
        <begin position="725"/>
        <end position="753"/>
    </location>
</feature>
<evidence type="ECO:0000256" key="8">
    <source>
        <dbReference type="SAM" id="Phobius"/>
    </source>
</evidence>
<keyword evidence="7 8" id="KW-0472">Membrane</keyword>
<dbReference type="CDD" id="cd18578">
    <property type="entry name" value="ABC_6TM_Pgp_ABCB1_D2_like"/>
    <property type="match status" value="1"/>
</dbReference>
<dbReference type="SUPFAM" id="SSF52540">
    <property type="entry name" value="P-loop containing nucleoside triphosphate hydrolases"/>
    <property type="match status" value="2"/>
</dbReference>
<feature type="transmembrane region" description="Helical" evidence="8">
    <location>
        <begin position="293"/>
        <end position="313"/>
    </location>
</feature>
<keyword evidence="12" id="KW-1185">Reference proteome</keyword>
<feature type="transmembrane region" description="Helical" evidence="8">
    <location>
        <begin position="249"/>
        <end position="273"/>
    </location>
</feature>
<feature type="transmembrane region" description="Helical" evidence="8">
    <location>
        <begin position="173"/>
        <end position="190"/>
    </location>
</feature>
<dbReference type="GO" id="GO:0090374">
    <property type="term" value="P:oligopeptide export from mitochondrion"/>
    <property type="evidence" value="ECO:0007669"/>
    <property type="project" value="TreeGrafter"/>
</dbReference>
<dbReference type="SMART" id="SM00382">
    <property type="entry name" value="AAA"/>
    <property type="match status" value="2"/>
</dbReference>
<keyword evidence="6 8" id="KW-1133">Transmembrane helix</keyword>
<dbReference type="InterPro" id="IPR003593">
    <property type="entry name" value="AAA+_ATPase"/>
</dbReference>
<proteinExistence type="inferred from homology"/>
<feature type="domain" description="ABC transporter" evidence="9">
    <location>
        <begin position="1005"/>
        <end position="1242"/>
    </location>
</feature>
<evidence type="ECO:0000256" key="3">
    <source>
        <dbReference type="ARBA" id="ARBA00022692"/>
    </source>
</evidence>
<feature type="transmembrane region" description="Helical" evidence="8">
    <location>
        <begin position="801"/>
        <end position="822"/>
    </location>
</feature>
<reference evidence="11 12" key="1">
    <citation type="submission" date="2016-05" db="EMBL/GenBank/DDBJ databases">
        <title>A degradative enzymes factory behind the ericoid mycorrhizal symbiosis.</title>
        <authorList>
            <consortium name="DOE Joint Genome Institute"/>
            <person name="Martino E."/>
            <person name="Morin E."/>
            <person name="Grelet G."/>
            <person name="Kuo A."/>
            <person name="Kohler A."/>
            <person name="Daghino S."/>
            <person name="Barry K."/>
            <person name="Choi C."/>
            <person name="Cichocki N."/>
            <person name="Clum A."/>
            <person name="Copeland A."/>
            <person name="Hainaut M."/>
            <person name="Haridas S."/>
            <person name="Labutti K."/>
            <person name="Lindquist E."/>
            <person name="Lipzen A."/>
            <person name="Khouja H.-R."/>
            <person name="Murat C."/>
            <person name="Ohm R."/>
            <person name="Olson A."/>
            <person name="Spatafora J."/>
            <person name="Veneault-Fourrey C."/>
            <person name="Henrissat B."/>
            <person name="Grigoriev I."/>
            <person name="Martin F."/>
            <person name="Perotto S."/>
        </authorList>
    </citation>
    <scope>NUCLEOTIDE SEQUENCE [LARGE SCALE GENOMIC DNA]</scope>
    <source>
        <strain evidence="11 12">UAMH 7357</strain>
    </source>
</reference>
<dbReference type="AlphaFoldDB" id="A0A2J6Q7L8"/>
<sequence>MRVTQIPENARMHFFYSSSKLELVVLVATLISAVIAGASSVIMPIIFSLLAKTFLSETNDSRTFFSQVNQLSIYFVYLGVAAFFANFTTTAGFIYLGHKITRRLREYYLAALLYQNAAFFDDFGPGECAARLTSQTDTVEKAIAQKSAETLIGIFRFVASFAVGFYFCWRLTLILTWSIFVAFLVMKIVARVTSQNDKSRLDTETSAAAIFEESFTSVRDVMALGAQNYHVNRYAERLKNAERFQFRGITILSLTLAFTVGISHLVIMTTLWAGSNFIADLQASFDDIITIQLIIQAAIVVIIGIISTAEVFVKAKTTIFAISSMKASNVSTRTGAGPQRIFGSISFEDVRYTYPSRPTSVIFDTLNLDFPAGKMTALVGRSGSGKTTVLDLIERFCDPTSGSIMFDGIDTKALDIYWLRRRLGLVSQSPVLFQGSIFDNICHGLTGTQFEKADMVTQQGLVEAAAQLSFSHDFIMALPNGYNTQVGDHGLQLSGGQKQRIAIARAVIAGPAVLLLDEATSALDSGTEVRVLSAIRSLKCTTILVAHRLTAIEAADKIIVLSVGNNPQESTLDELCQRQNAFTDLGQKEQEITPSSTNQRTDERVLEKDHDDFKAERSISAASLNYISTPEKQDSADPVPPSAVLGILVNQNRDQNTRSKPKSSLCRLAKFLWSLLKHCKRFLLCGILAAFVAGVEEPVHAVLFAKSTVSLSLPRSMYRELLSQTRLWALMYLTLAMVQFLAFATQGLCFGVLSLRVMRLARVDAMRCLLQSSIESLDQIPNLSASLTSFVTTETSSMAELLGSTLGMLFLIVTTLFVAFILSCAFQWKLALVCWTIFPVLFGCSYLRNSCWAEFQRRRKEGYREAASYASEAIGEIRTIAALTREQHVLTMYRSLLVSATRDFVTVSFKVAGIQGLVRSITYFGLALGFWYGGTLLGRGDCTAFQFFVTYTAVMFASQSAGMMFSISQDLGIGTRAAMDLLQLFGREPLLTSQESFETESQNRIQFRDVYFQYPSRSSPALKGISFFIEPGEHVAFIGANGAGKSTILSLLERFYDPQSGIISVHGFDISTVDVENYRNTVALVSQDVVLYNATIKENLLLGVHGQVVSEEDLHSACQKANILNFISSLPDQFATMMGTKGCTLSGGQRQRLAFARALLRNPGILLLDEVTANQDSESESLIVKAIRTAAPRCTTISVTHRLNTLDGVDRIYVLDQGSIVEYGTPEQLSRMKGIYYNMAKTQGLTGYS</sequence>
<dbReference type="GO" id="GO:0005743">
    <property type="term" value="C:mitochondrial inner membrane"/>
    <property type="evidence" value="ECO:0007669"/>
    <property type="project" value="TreeGrafter"/>
</dbReference>
<dbReference type="GO" id="GO:0015421">
    <property type="term" value="F:ABC-type oligopeptide transporter activity"/>
    <property type="evidence" value="ECO:0007669"/>
    <property type="project" value="TreeGrafter"/>
</dbReference>
<protein>
    <submittedName>
        <fullName evidence="11">Multidrug resistance protein MDR</fullName>
    </submittedName>
</protein>
<evidence type="ECO:0000259" key="9">
    <source>
        <dbReference type="PROSITE" id="PS50893"/>
    </source>
</evidence>
<evidence type="ECO:0000256" key="6">
    <source>
        <dbReference type="ARBA" id="ARBA00022989"/>
    </source>
</evidence>